<dbReference type="SUPFAM" id="SSF81901">
    <property type="entry name" value="HCP-like"/>
    <property type="match status" value="1"/>
</dbReference>
<dbReference type="Pfam" id="PF08238">
    <property type="entry name" value="Sel1"/>
    <property type="match status" value="4"/>
</dbReference>
<dbReference type="Gene3D" id="1.25.40.10">
    <property type="entry name" value="Tetratricopeptide repeat domain"/>
    <property type="match status" value="1"/>
</dbReference>
<evidence type="ECO:0008006" key="3">
    <source>
        <dbReference type="Google" id="ProtNLM"/>
    </source>
</evidence>
<evidence type="ECO:0000313" key="2">
    <source>
        <dbReference type="Proteomes" id="UP000248689"/>
    </source>
</evidence>
<comment type="caution">
    <text evidence="1">The sequence shown here is derived from an EMBL/GenBank/DDBJ whole genome shotgun (WGS) entry which is preliminary data.</text>
</comment>
<organism evidence="1 2">
    <name type="scientific">Glaesserella australis</name>
    <dbReference type="NCBI Taxonomy" id="2094024"/>
    <lineage>
        <taxon>Bacteria</taxon>
        <taxon>Pseudomonadati</taxon>
        <taxon>Pseudomonadota</taxon>
        <taxon>Gammaproteobacteria</taxon>
        <taxon>Pasteurellales</taxon>
        <taxon>Pasteurellaceae</taxon>
        <taxon>Glaesserella</taxon>
    </lineage>
</organism>
<dbReference type="PANTHER" id="PTHR11102:SF160">
    <property type="entry name" value="ERAD-ASSOCIATED E3 UBIQUITIN-PROTEIN LIGASE COMPONENT HRD3"/>
    <property type="match status" value="1"/>
</dbReference>
<evidence type="ECO:0000313" key="1">
    <source>
        <dbReference type="EMBL" id="RAL18553.1"/>
    </source>
</evidence>
<dbReference type="InterPro" id="IPR050767">
    <property type="entry name" value="Sel1_AlgK"/>
</dbReference>
<accession>A0A328BWK7</accession>
<protein>
    <recommendedName>
        <fullName evidence="3">Sel1 repeat family protein</fullName>
    </recommendedName>
</protein>
<dbReference type="EMBL" id="PTPX01000014">
    <property type="protein sequence ID" value="RAL18553.1"/>
    <property type="molecule type" value="Genomic_DNA"/>
</dbReference>
<dbReference type="PANTHER" id="PTHR11102">
    <property type="entry name" value="SEL-1-LIKE PROTEIN"/>
    <property type="match status" value="1"/>
</dbReference>
<dbReference type="Proteomes" id="UP000248689">
    <property type="component" value="Unassembled WGS sequence"/>
</dbReference>
<dbReference type="RefSeq" id="WP_111750235.1">
    <property type="nucleotide sequence ID" value="NZ_PTPX01000014.1"/>
</dbReference>
<gene>
    <name evidence="1" type="ORF">C5N92_07525</name>
</gene>
<dbReference type="AlphaFoldDB" id="A0A328BWK7"/>
<proteinExistence type="predicted"/>
<dbReference type="OrthoDB" id="9792653at2"/>
<keyword evidence="2" id="KW-1185">Reference proteome</keyword>
<name>A0A328BWK7_9PAST</name>
<dbReference type="SMART" id="SM00671">
    <property type="entry name" value="SEL1"/>
    <property type="match status" value="4"/>
</dbReference>
<dbReference type="InterPro" id="IPR011990">
    <property type="entry name" value="TPR-like_helical_dom_sf"/>
</dbReference>
<dbReference type="InterPro" id="IPR006597">
    <property type="entry name" value="Sel1-like"/>
</dbReference>
<sequence>MKVTTEEKNGDNVEKTSSNAKYFEAIQKYSNEHYISLSDLAKKIYLAYIAEEESYTEDEEKSHIKNFASNLKKSMQRKEQGEITIHKDLSVDKKKISVRKICEILNLDIQKEITYIGNIAEYNIENYRKFNKDAIANSSEKLWNWFEEKALKEVEYYAERNKKEAITTLAHYYYYFGKNSIRNVKTALKLYEQAASEGDEIALYQLGIIYEYETGEIPCDENKSFKYYQKSADLDFDLALNKLAYCYYEGKGVPKNLDKFFEYTEKSSKLGNLEGKLNLAFAYANGIGVNKNVKEAINIYDKIIVDEPINEYTAFIYMTLSYLYRTEISVQDIEKSKIYLIKYFKMLIELIEKTDDNNLNILTPIYQMMNLTPEKLMSIERNSHYDRINNPVKPTVLNALIS</sequence>
<reference evidence="2" key="1">
    <citation type="submission" date="2018-02" db="EMBL/GenBank/DDBJ databases">
        <title>Glaesserella australis sp. nov., isolated from the lungs of pigs.</title>
        <authorList>
            <person name="Turni C."/>
            <person name="Christensen H."/>
        </authorList>
    </citation>
    <scope>NUCLEOTIDE SEQUENCE [LARGE SCALE GENOMIC DNA]</scope>
    <source>
        <strain evidence="2">HS4635</strain>
    </source>
</reference>